<keyword evidence="1" id="KW-0479">Metal-binding</keyword>
<dbReference type="PANTHER" id="PTHR45986">
    <property type="entry name" value="ZINC FINGER MATRIN-TYPE PROTEIN 2"/>
    <property type="match status" value="1"/>
</dbReference>
<organism evidence="7 8">
    <name type="scientific">Cardiosporidium cionae</name>
    <dbReference type="NCBI Taxonomy" id="476202"/>
    <lineage>
        <taxon>Eukaryota</taxon>
        <taxon>Sar</taxon>
        <taxon>Alveolata</taxon>
        <taxon>Apicomplexa</taxon>
        <taxon>Aconoidasida</taxon>
        <taxon>Nephromycida</taxon>
        <taxon>Cardiosporidium</taxon>
    </lineage>
</organism>
<evidence type="ECO:0000256" key="2">
    <source>
        <dbReference type="ARBA" id="ARBA00022771"/>
    </source>
</evidence>
<proteinExistence type="predicted"/>
<evidence type="ECO:0000259" key="6">
    <source>
        <dbReference type="SMART" id="SM00451"/>
    </source>
</evidence>
<dbReference type="InterPro" id="IPR036236">
    <property type="entry name" value="Znf_C2H2_sf"/>
</dbReference>
<dbReference type="SUPFAM" id="SSF57667">
    <property type="entry name" value="beta-beta-alpha zinc fingers"/>
    <property type="match status" value="1"/>
</dbReference>
<dbReference type="InterPro" id="IPR013087">
    <property type="entry name" value="Znf_C2H2_type"/>
</dbReference>
<dbReference type="EMBL" id="JADAQX010000026">
    <property type="protein sequence ID" value="KAF8822758.1"/>
    <property type="molecule type" value="Genomic_DNA"/>
</dbReference>
<feature type="compositionally biased region" description="Basic residues" evidence="5">
    <location>
        <begin position="205"/>
        <end position="215"/>
    </location>
</feature>
<keyword evidence="4" id="KW-0539">Nucleus</keyword>
<evidence type="ECO:0000313" key="7">
    <source>
        <dbReference type="EMBL" id="KAF8822758.1"/>
    </source>
</evidence>
<feature type="compositionally biased region" description="Acidic residues" evidence="5">
    <location>
        <begin position="246"/>
        <end position="262"/>
    </location>
</feature>
<protein>
    <recommendedName>
        <fullName evidence="6">U1-type domain-containing protein</fullName>
    </recommendedName>
</protein>
<feature type="domain" description="U1-type" evidence="6">
    <location>
        <begin position="121"/>
        <end position="155"/>
    </location>
</feature>
<sequence length="278" mass="31827">MAQQHNQGRVGGGTGQDNQAAEKYAQESSKILFERSDGPTERVDSYGRKMWDREFFSKRATEKKKDEDDDDLNLLPAPRKEKVYPAAHLRKPLQSRPEIINLEKELGKSKVVTAQTPKMYQGGYWCEVCECLIKDSQAYLDHINGKKHNRLLGMTMRVEHVSVDTVKKKLHQLYHKKLCNTDAEDDLEIQQRLKALREREEEKHLKRKERKKRKTLSGIPNEKVNAIDGKNSVNISKDPTGIIGEDKDDEKEQIDTGVDDEESKLRIAMGLPIGFSGQ</sequence>
<feature type="compositionally biased region" description="Basic and acidic residues" evidence="5">
    <location>
        <begin position="32"/>
        <end position="45"/>
    </location>
</feature>
<dbReference type="Proteomes" id="UP000823046">
    <property type="component" value="Unassembled WGS sequence"/>
</dbReference>
<reference evidence="7 8" key="1">
    <citation type="journal article" date="2020" name="bioRxiv">
        <title>Metabolic contributions of an alphaproteobacterial endosymbiont in the apicomplexan Cardiosporidium cionae.</title>
        <authorList>
            <person name="Hunter E.S."/>
            <person name="Paight C.J."/>
            <person name="Lane C.E."/>
        </authorList>
    </citation>
    <scope>NUCLEOTIDE SEQUENCE [LARGE SCALE GENOMIC DNA]</scope>
    <source>
        <strain evidence="7">ESH_2018</strain>
    </source>
</reference>
<evidence type="ECO:0000256" key="1">
    <source>
        <dbReference type="ARBA" id="ARBA00022723"/>
    </source>
</evidence>
<keyword evidence="2" id="KW-0863">Zinc-finger</keyword>
<evidence type="ECO:0000256" key="4">
    <source>
        <dbReference type="ARBA" id="ARBA00023242"/>
    </source>
</evidence>
<keyword evidence="3" id="KW-0862">Zinc</keyword>
<dbReference type="PANTHER" id="PTHR45986:SF1">
    <property type="entry name" value="ZINC FINGER MATRIN-TYPE PROTEIN 2"/>
    <property type="match status" value="1"/>
</dbReference>
<keyword evidence="8" id="KW-1185">Reference proteome</keyword>
<comment type="caution">
    <text evidence="7">The sequence shown here is derived from an EMBL/GenBank/DDBJ whole genome shotgun (WGS) entry which is preliminary data.</text>
</comment>
<gene>
    <name evidence="7" type="ORF">IE077_004420</name>
</gene>
<feature type="region of interest" description="Disordered" evidence="5">
    <location>
        <begin position="201"/>
        <end position="263"/>
    </location>
</feature>
<name>A0ABQ7JFE1_9APIC</name>
<dbReference type="Pfam" id="PF12874">
    <property type="entry name" value="zf-met"/>
    <property type="match status" value="1"/>
</dbReference>
<dbReference type="InterPro" id="IPR003604">
    <property type="entry name" value="Matrin/U1-like-C_Znf_C2H2"/>
</dbReference>
<feature type="region of interest" description="Disordered" evidence="5">
    <location>
        <begin position="1"/>
        <end position="45"/>
    </location>
</feature>
<evidence type="ECO:0000256" key="5">
    <source>
        <dbReference type="SAM" id="MobiDB-lite"/>
    </source>
</evidence>
<accession>A0ABQ7JFE1</accession>
<dbReference type="Gene3D" id="3.30.160.60">
    <property type="entry name" value="Classic Zinc Finger"/>
    <property type="match status" value="1"/>
</dbReference>
<evidence type="ECO:0000256" key="3">
    <source>
        <dbReference type="ARBA" id="ARBA00022833"/>
    </source>
</evidence>
<dbReference type="SMART" id="SM00451">
    <property type="entry name" value="ZnF_U1"/>
    <property type="match status" value="1"/>
</dbReference>
<dbReference type="InterPro" id="IPR040107">
    <property type="entry name" value="Snu23"/>
</dbReference>
<evidence type="ECO:0000313" key="8">
    <source>
        <dbReference type="Proteomes" id="UP000823046"/>
    </source>
</evidence>